<feature type="compositionally biased region" description="Low complexity" evidence="1">
    <location>
        <begin position="230"/>
        <end position="257"/>
    </location>
</feature>
<keyword evidence="2" id="KW-0812">Transmembrane</keyword>
<evidence type="ECO:0000313" key="3">
    <source>
        <dbReference type="EMBL" id="GLC49563.1"/>
    </source>
</evidence>
<feature type="region of interest" description="Disordered" evidence="1">
    <location>
        <begin position="29"/>
        <end position="116"/>
    </location>
</feature>
<keyword evidence="2" id="KW-0472">Membrane</keyword>
<feature type="transmembrane region" description="Helical" evidence="2">
    <location>
        <begin position="303"/>
        <end position="330"/>
    </location>
</feature>
<feature type="transmembrane region" description="Helical" evidence="2">
    <location>
        <begin position="342"/>
        <end position="359"/>
    </location>
</feature>
<name>A0A9W6BCM9_9CHLO</name>
<feature type="compositionally biased region" description="Low complexity" evidence="1">
    <location>
        <begin position="88"/>
        <end position="101"/>
    </location>
</feature>
<feature type="region of interest" description="Disordered" evidence="1">
    <location>
        <begin position="230"/>
        <end position="258"/>
    </location>
</feature>
<keyword evidence="4" id="KW-1185">Reference proteome</keyword>
<reference evidence="3 4" key="1">
    <citation type="journal article" date="2023" name="Commun. Biol.">
        <title>Reorganization of the ancestral sex-determining regions during the evolution of trioecy in Pleodorina starrii.</title>
        <authorList>
            <person name="Takahashi K."/>
            <person name="Suzuki S."/>
            <person name="Kawai-Toyooka H."/>
            <person name="Yamamoto K."/>
            <person name="Hamaji T."/>
            <person name="Ootsuki R."/>
            <person name="Yamaguchi H."/>
            <person name="Kawachi M."/>
            <person name="Higashiyama T."/>
            <person name="Nozaki H."/>
        </authorList>
    </citation>
    <scope>NUCLEOTIDE SEQUENCE [LARGE SCALE GENOMIC DNA]</scope>
    <source>
        <strain evidence="3 4">NIES-4479</strain>
    </source>
</reference>
<accession>A0A9W6BCM9</accession>
<sequence>MPVARTVPRDNQPGLNLFADWAASEDHFGASTTSHLPANREPFYSTPSQRLPLDNSGNEQPAWVQSTRIQASHSRRFADVSTQTDIEAAPASSPALSPSTPGHGATTTASPRPTAGELLAPAEPLIVSDPRAAASPDTATPSEEPVAGSTEQRTPSEAPIATSAAAGAASAAQANLPSGPLDSPVAASAAVREPSARRPSAQTQRSHSQVVRDSYQLLWREYLALSEQQQQQQQQAAASRRGRLPLTGSSSSSRNNTEMSAPALSTIMQGPLPYDQPKSLGGLLLPLLCPPTDFIDMQKLTKLLVRTVVGVSVWLVTLSFGVIPAWLWLLRHELMQGHKGDAALLLVVGLGILVTADAVRGEAARTDSARCAGIFTASNRSAYQQSIGRTGIISAAAKAAAVRPTGPGSYPAGQTAAAPSGTNPGGGRTPSTPARSHLAATVNGVDPLVSQVKQRIIKLERVLFGNELSEADISRDALSSRVQMLCTELGVPFGEPGSSSAQPSTALLDQQLWAVESALGVL</sequence>
<feature type="compositionally biased region" description="Polar residues" evidence="1">
    <location>
        <begin position="45"/>
        <end position="72"/>
    </location>
</feature>
<gene>
    <name evidence="3" type="primary">PLEST011822</name>
    <name evidence="3" type="ORF">PLESTB_000259000</name>
</gene>
<feature type="region of interest" description="Disordered" evidence="1">
    <location>
        <begin position="404"/>
        <end position="434"/>
    </location>
</feature>
<evidence type="ECO:0000256" key="1">
    <source>
        <dbReference type="SAM" id="MobiDB-lite"/>
    </source>
</evidence>
<dbReference type="Proteomes" id="UP001165080">
    <property type="component" value="Unassembled WGS sequence"/>
</dbReference>
<dbReference type="AlphaFoldDB" id="A0A9W6BCM9"/>
<protein>
    <submittedName>
        <fullName evidence="3">Uncharacterized protein</fullName>
    </submittedName>
</protein>
<organism evidence="3 4">
    <name type="scientific">Pleodorina starrii</name>
    <dbReference type="NCBI Taxonomy" id="330485"/>
    <lineage>
        <taxon>Eukaryota</taxon>
        <taxon>Viridiplantae</taxon>
        <taxon>Chlorophyta</taxon>
        <taxon>core chlorophytes</taxon>
        <taxon>Chlorophyceae</taxon>
        <taxon>CS clade</taxon>
        <taxon>Chlamydomonadales</taxon>
        <taxon>Volvocaceae</taxon>
        <taxon>Pleodorina</taxon>
    </lineage>
</organism>
<evidence type="ECO:0000256" key="2">
    <source>
        <dbReference type="SAM" id="Phobius"/>
    </source>
</evidence>
<feature type="compositionally biased region" description="Polar residues" evidence="1">
    <location>
        <begin position="200"/>
        <end position="210"/>
    </location>
</feature>
<proteinExistence type="predicted"/>
<evidence type="ECO:0000313" key="4">
    <source>
        <dbReference type="Proteomes" id="UP001165080"/>
    </source>
</evidence>
<dbReference type="EMBL" id="BRXU01000002">
    <property type="protein sequence ID" value="GLC49563.1"/>
    <property type="molecule type" value="Genomic_DNA"/>
</dbReference>
<feature type="compositionally biased region" description="Low complexity" evidence="1">
    <location>
        <begin position="156"/>
        <end position="174"/>
    </location>
</feature>
<keyword evidence="2" id="KW-1133">Transmembrane helix</keyword>
<feature type="region of interest" description="Disordered" evidence="1">
    <location>
        <begin position="132"/>
        <end position="210"/>
    </location>
</feature>
<comment type="caution">
    <text evidence="3">The sequence shown here is derived from an EMBL/GenBank/DDBJ whole genome shotgun (WGS) entry which is preliminary data.</text>
</comment>